<feature type="compositionally biased region" description="Basic and acidic residues" evidence="1">
    <location>
        <begin position="176"/>
        <end position="187"/>
    </location>
</feature>
<reference evidence="2" key="1">
    <citation type="journal article" date="2020" name="bioRxiv">
        <title>Chromosome-level reference genome of the European wasp spider Argiope bruennichi: a resource for studies on range expansion and evolutionary adaptation.</title>
        <authorList>
            <person name="Sheffer M.M."/>
            <person name="Hoppe A."/>
            <person name="Krehenwinkel H."/>
            <person name="Uhl G."/>
            <person name="Kuss A.W."/>
            <person name="Jensen L."/>
            <person name="Jensen C."/>
            <person name="Gillespie R.G."/>
            <person name="Hoff K.J."/>
            <person name="Prost S."/>
        </authorList>
    </citation>
    <scope>NUCLEOTIDE SEQUENCE</scope>
</reference>
<protein>
    <submittedName>
        <fullName evidence="2">Uncharacterized protein</fullName>
    </submittedName>
</protein>
<evidence type="ECO:0000313" key="2">
    <source>
        <dbReference type="EMBL" id="KAF8791928.1"/>
    </source>
</evidence>
<feature type="compositionally biased region" description="Basic and acidic residues" evidence="1">
    <location>
        <begin position="194"/>
        <end position="222"/>
    </location>
</feature>
<evidence type="ECO:0000313" key="3">
    <source>
        <dbReference type="Proteomes" id="UP000807504"/>
    </source>
</evidence>
<dbReference type="EMBL" id="JABXBU010000003">
    <property type="protein sequence ID" value="KAF8791928.1"/>
    <property type="molecule type" value="Genomic_DNA"/>
</dbReference>
<feature type="compositionally biased region" description="Basic and acidic residues" evidence="1">
    <location>
        <begin position="72"/>
        <end position="86"/>
    </location>
</feature>
<dbReference type="AlphaFoldDB" id="A0A8T0FP35"/>
<sequence length="249" mass="29762">MEQLPNALIIKHWTKSLQIREHKLWLLREAQAQREFQKKQEQLEQEKIKLEEERKRIVAEFEKQQLLESKKEDENQKLKTQKESKGPWHNPIAPENYSTGTERELCQFFVKTGCCRFGEREEEAVKAYQQFQWPIYAGKQLLVNFHMSLNGNLQFVVSTAISCMFSKNPTNEFWDADRDRLSRDSHSPKSKIQTKSERKSSHHSYFDESRSYRDSASERRNDYSYQYRSTDSDEDILTMDIILHPEEKF</sequence>
<name>A0A8T0FP35_ARGBR</name>
<feature type="region of interest" description="Disordered" evidence="1">
    <location>
        <begin position="72"/>
        <end position="96"/>
    </location>
</feature>
<keyword evidence="3" id="KW-1185">Reference proteome</keyword>
<comment type="caution">
    <text evidence="2">The sequence shown here is derived from an EMBL/GenBank/DDBJ whole genome shotgun (WGS) entry which is preliminary data.</text>
</comment>
<accession>A0A8T0FP35</accession>
<dbReference type="Proteomes" id="UP000807504">
    <property type="component" value="Unassembled WGS sequence"/>
</dbReference>
<evidence type="ECO:0000256" key="1">
    <source>
        <dbReference type="SAM" id="MobiDB-lite"/>
    </source>
</evidence>
<feature type="region of interest" description="Disordered" evidence="1">
    <location>
        <begin position="176"/>
        <end position="227"/>
    </location>
</feature>
<proteinExistence type="predicted"/>
<gene>
    <name evidence="2" type="ORF">HNY73_003591</name>
</gene>
<reference evidence="2" key="2">
    <citation type="submission" date="2020-06" db="EMBL/GenBank/DDBJ databases">
        <authorList>
            <person name="Sheffer M."/>
        </authorList>
    </citation>
    <scope>NUCLEOTIDE SEQUENCE</scope>
</reference>
<organism evidence="2 3">
    <name type="scientific">Argiope bruennichi</name>
    <name type="common">Wasp spider</name>
    <name type="synonym">Aranea bruennichi</name>
    <dbReference type="NCBI Taxonomy" id="94029"/>
    <lineage>
        <taxon>Eukaryota</taxon>
        <taxon>Metazoa</taxon>
        <taxon>Ecdysozoa</taxon>
        <taxon>Arthropoda</taxon>
        <taxon>Chelicerata</taxon>
        <taxon>Arachnida</taxon>
        <taxon>Araneae</taxon>
        <taxon>Araneomorphae</taxon>
        <taxon>Entelegynae</taxon>
        <taxon>Araneoidea</taxon>
        <taxon>Araneidae</taxon>
        <taxon>Argiope</taxon>
    </lineage>
</organism>